<name>A0A428IZF1_9BACT</name>
<dbReference type="EMBL" id="RWIS01000015">
    <property type="protein sequence ID" value="RSK24734.1"/>
    <property type="molecule type" value="Genomic_DNA"/>
</dbReference>
<keyword evidence="3" id="KW-1185">Reference proteome</keyword>
<feature type="transmembrane region" description="Helical" evidence="1">
    <location>
        <begin position="91"/>
        <end position="113"/>
    </location>
</feature>
<keyword evidence="1" id="KW-1133">Transmembrane helix</keyword>
<evidence type="ECO:0000256" key="1">
    <source>
        <dbReference type="SAM" id="Phobius"/>
    </source>
</evidence>
<reference evidence="2 3" key="1">
    <citation type="submission" date="2018-12" db="EMBL/GenBank/DDBJ databases">
        <authorList>
            <person name="Feng G."/>
            <person name="Zhu H."/>
        </authorList>
    </citation>
    <scope>NUCLEOTIDE SEQUENCE [LARGE SCALE GENOMIC DNA]</scope>
    <source>
        <strain evidence="2 3">9PBR-2</strain>
    </source>
</reference>
<gene>
    <name evidence="2" type="ORF">EI290_18935</name>
</gene>
<evidence type="ECO:0000313" key="2">
    <source>
        <dbReference type="EMBL" id="RSK24734.1"/>
    </source>
</evidence>
<accession>A0A428IZF1</accession>
<keyword evidence="1" id="KW-0812">Transmembrane</keyword>
<dbReference type="RefSeq" id="WP_125433240.1">
    <property type="nucleotide sequence ID" value="NZ_RWIS01000015.1"/>
</dbReference>
<keyword evidence="1" id="KW-0472">Membrane</keyword>
<dbReference type="OrthoDB" id="9861003at2"/>
<feature type="transmembrane region" description="Helical" evidence="1">
    <location>
        <begin position="125"/>
        <end position="147"/>
    </location>
</feature>
<protein>
    <submittedName>
        <fullName evidence="2">Uncharacterized protein</fullName>
    </submittedName>
</protein>
<sequence>MQWVPSLEEVFVTDFTPDEVLHVIRANTTGTHSWGHQDAAFRGVIEGSPFTLYRLSLLTNWATRPQITGWIEPNPQGPGAKLILQQQASMGAFWSGLILSSVLAACMAALLWAPMLEANGHPGYLLVPFILPLFVLVFTLVPFRLAVAENRHILTRLLFLQQVAKG</sequence>
<dbReference type="Proteomes" id="UP000280066">
    <property type="component" value="Unassembled WGS sequence"/>
</dbReference>
<organism evidence="2 3">
    <name type="scientific">Hymenobacter metallilatus</name>
    <dbReference type="NCBI Taxonomy" id="2493666"/>
    <lineage>
        <taxon>Bacteria</taxon>
        <taxon>Pseudomonadati</taxon>
        <taxon>Bacteroidota</taxon>
        <taxon>Cytophagia</taxon>
        <taxon>Cytophagales</taxon>
        <taxon>Hymenobacteraceae</taxon>
        <taxon>Hymenobacter</taxon>
    </lineage>
</organism>
<dbReference type="AlphaFoldDB" id="A0A428IZF1"/>
<proteinExistence type="predicted"/>
<comment type="caution">
    <text evidence="2">The sequence shown here is derived from an EMBL/GenBank/DDBJ whole genome shotgun (WGS) entry which is preliminary data.</text>
</comment>
<evidence type="ECO:0000313" key="3">
    <source>
        <dbReference type="Proteomes" id="UP000280066"/>
    </source>
</evidence>